<gene>
    <name evidence="1" type="ORF">SAMN04487779_102733</name>
</gene>
<protein>
    <submittedName>
        <fullName evidence="1">Uncharacterized protein</fullName>
    </submittedName>
</protein>
<name>A0A1G7BUX8_9PROT</name>
<dbReference type="RefSeq" id="WP_090664995.1">
    <property type="nucleotide sequence ID" value="NZ_FMZX01000027.1"/>
</dbReference>
<organism evidence="1 2">
    <name type="scientific">Belnapia rosea</name>
    <dbReference type="NCBI Taxonomy" id="938405"/>
    <lineage>
        <taxon>Bacteria</taxon>
        <taxon>Pseudomonadati</taxon>
        <taxon>Pseudomonadota</taxon>
        <taxon>Alphaproteobacteria</taxon>
        <taxon>Acetobacterales</taxon>
        <taxon>Roseomonadaceae</taxon>
        <taxon>Belnapia</taxon>
    </lineage>
</organism>
<dbReference type="EMBL" id="FMZX01000027">
    <property type="protein sequence ID" value="SDE30813.1"/>
    <property type="molecule type" value="Genomic_DNA"/>
</dbReference>
<reference evidence="1 2" key="1">
    <citation type="submission" date="2016-10" db="EMBL/GenBank/DDBJ databases">
        <authorList>
            <person name="de Groot N.N."/>
        </authorList>
    </citation>
    <scope>NUCLEOTIDE SEQUENCE [LARGE SCALE GENOMIC DNA]</scope>
    <source>
        <strain evidence="1 2">CPCC 100156</strain>
    </source>
</reference>
<dbReference type="Proteomes" id="UP000198925">
    <property type="component" value="Unassembled WGS sequence"/>
</dbReference>
<keyword evidence="2" id="KW-1185">Reference proteome</keyword>
<evidence type="ECO:0000313" key="1">
    <source>
        <dbReference type="EMBL" id="SDE30813.1"/>
    </source>
</evidence>
<dbReference type="AlphaFoldDB" id="A0A1G7BUX8"/>
<sequence>MMQQTETFDELLKEYEARLELTMHGFEQRHVIIAELPDGSSIVVRGQRYRLNHKDASQLSACSINVPTEIAAKALQQALLKVQEPPAPNAFRRTSGRRP</sequence>
<accession>A0A1G7BUX8</accession>
<proteinExistence type="predicted"/>
<evidence type="ECO:0000313" key="2">
    <source>
        <dbReference type="Proteomes" id="UP000198925"/>
    </source>
</evidence>